<dbReference type="PANTHER" id="PTHR43392:SF2">
    <property type="entry name" value="AAA-TYPE ATPASE FAMILY PROTEIN _ ANKYRIN REPEAT FAMILY PROTEIN"/>
    <property type="match status" value="1"/>
</dbReference>
<feature type="compositionally biased region" description="Low complexity" evidence="5">
    <location>
        <begin position="689"/>
        <end position="717"/>
    </location>
</feature>
<evidence type="ECO:0000256" key="3">
    <source>
        <dbReference type="ARBA" id="ARBA00022840"/>
    </source>
</evidence>
<feature type="compositionally biased region" description="Low complexity" evidence="5">
    <location>
        <begin position="2622"/>
        <end position="2642"/>
    </location>
</feature>
<dbReference type="InterPro" id="IPR041677">
    <property type="entry name" value="DNA2/NAM7_AAA_11"/>
</dbReference>
<feature type="region of interest" description="Disordered" evidence="5">
    <location>
        <begin position="2662"/>
        <end position="2712"/>
    </location>
</feature>
<dbReference type="InterPro" id="IPR003959">
    <property type="entry name" value="ATPase_AAA_core"/>
</dbReference>
<feature type="domain" description="AAA+ ATPase" evidence="6">
    <location>
        <begin position="1868"/>
        <end position="2000"/>
    </location>
</feature>
<evidence type="ECO:0000256" key="5">
    <source>
        <dbReference type="SAM" id="MobiDB-lite"/>
    </source>
</evidence>
<feature type="compositionally biased region" description="Gly residues" evidence="5">
    <location>
        <begin position="1145"/>
        <end position="1157"/>
    </location>
</feature>
<dbReference type="InterPro" id="IPR050773">
    <property type="entry name" value="CbxX/CfxQ_RuBisCO_ESX"/>
</dbReference>
<feature type="region of interest" description="Disordered" evidence="5">
    <location>
        <begin position="258"/>
        <end position="288"/>
    </location>
</feature>
<proteinExistence type="inferred from homology"/>
<dbReference type="InterPro" id="IPR041679">
    <property type="entry name" value="DNA2/NAM7-like_C"/>
</dbReference>
<evidence type="ECO:0000313" key="8">
    <source>
        <dbReference type="Proteomes" id="UP001054857"/>
    </source>
</evidence>
<evidence type="ECO:0000256" key="4">
    <source>
        <dbReference type="SAM" id="Coils"/>
    </source>
</evidence>
<feature type="domain" description="AAA+ ATPase" evidence="6">
    <location>
        <begin position="2140"/>
        <end position="2319"/>
    </location>
</feature>
<dbReference type="SUPFAM" id="SSF52540">
    <property type="entry name" value="P-loop containing nucleoside triphosphate hydrolases"/>
    <property type="match status" value="4"/>
</dbReference>
<feature type="region of interest" description="Disordered" evidence="5">
    <location>
        <begin position="189"/>
        <end position="223"/>
    </location>
</feature>
<dbReference type="InterPro" id="IPR003593">
    <property type="entry name" value="AAA+_ATPase"/>
</dbReference>
<feature type="domain" description="AAA+ ATPase" evidence="6">
    <location>
        <begin position="2413"/>
        <end position="2553"/>
    </location>
</feature>
<dbReference type="CDD" id="cd18808">
    <property type="entry name" value="SF1_C_Upf1"/>
    <property type="match status" value="1"/>
</dbReference>
<dbReference type="Gene3D" id="1.10.8.60">
    <property type="match status" value="2"/>
</dbReference>
<dbReference type="PANTHER" id="PTHR43392">
    <property type="entry name" value="AAA-TYPE ATPASE FAMILY PROTEIN / ANKYRIN REPEAT FAMILY PROTEIN"/>
    <property type="match status" value="1"/>
</dbReference>
<dbReference type="CDD" id="cd00009">
    <property type="entry name" value="AAA"/>
    <property type="match status" value="2"/>
</dbReference>
<dbReference type="InterPro" id="IPR027417">
    <property type="entry name" value="P-loop_NTPase"/>
</dbReference>
<evidence type="ECO:0000259" key="6">
    <source>
        <dbReference type="SMART" id="SM00382"/>
    </source>
</evidence>
<dbReference type="SMART" id="SM00382">
    <property type="entry name" value="AAA"/>
    <property type="match status" value="4"/>
</dbReference>
<dbReference type="Pfam" id="PF13087">
    <property type="entry name" value="AAA_12"/>
    <property type="match status" value="1"/>
</dbReference>
<dbReference type="FunFam" id="3.40.50.300:FF:000216">
    <property type="entry name" value="Type VII secretion ATPase EccA"/>
    <property type="match status" value="3"/>
</dbReference>
<comment type="similarity">
    <text evidence="1">Belongs to the CbxX/CfxQ family.</text>
</comment>
<feature type="region of interest" description="Disordered" evidence="5">
    <location>
        <begin position="677"/>
        <end position="730"/>
    </location>
</feature>
<dbReference type="InterPro" id="IPR041627">
    <property type="entry name" value="AAA_lid_6"/>
</dbReference>
<dbReference type="PRINTS" id="PR00819">
    <property type="entry name" value="CBXCFQXSUPER"/>
</dbReference>
<feature type="compositionally biased region" description="Low complexity" evidence="5">
    <location>
        <begin position="1711"/>
        <end position="1722"/>
    </location>
</feature>
<accession>A0AAD3HRD4</accession>
<dbReference type="Pfam" id="PF13086">
    <property type="entry name" value="AAA_11"/>
    <property type="match status" value="2"/>
</dbReference>
<dbReference type="Gene3D" id="3.40.50.300">
    <property type="entry name" value="P-loop containing nucleotide triphosphate hydrolases"/>
    <property type="match status" value="6"/>
</dbReference>
<keyword evidence="3" id="KW-0067">ATP-binding</keyword>
<feature type="region of interest" description="Disordered" evidence="5">
    <location>
        <begin position="1679"/>
        <end position="1722"/>
    </location>
</feature>
<feature type="region of interest" description="Disordered" evidence="5">
    <location>
        <begin position="2726"/>
        <end position="2745"/>
    </location>
</feature>
<protein>
    <recommendedName>
        <fullName evidence="6">AAA+ ATPase domain-containing protein</fullName>
    </recommendedName>
</protein>
<name>A0AAD3HRD4_9CHLO</name>
<dbReference type="Proteomes" id="UP001054857">
    <property type="component" value="Unassembled WGS sequence"/>
</dbReference>
<dbReference type="InterPro" id="IPR047187">
    <property type="entry name" value="SF1_C_Upf1"/>
</dbReference>
<feature type="region of interest" description="Disordered" evidence="5">
    <location>
        <begin position="1131"/>
        <end position="1157"/>
    </location>
</feature>
<sequence>MDKRRVSGGNSRKFFDKVTLNKDVPWDPRRDGPKFMLALLEYSDPVEMLYRLTNPNEHGAARLKSALTADGSPSYINSYVAPLLKKLGGDELSGGTVRAPLLQLLEQVYRVPGLLGCLQAAVASGQLAEAAPVGWFLLMLATELDEVRRSPEVRRLADLLAAQGGDGAKVAQRLHMVLAGAAEAAAGAGAAGVTGGRNNGATTRASARARDGSGSGRRQQGAGIALEDLLAGPGGRHDNDHVDYRSIQILTTSDEALCERPPYLPRRSADDEAEDGELPGPSPHLASNPEAALLDRHFRLLREDFVQPLRQALAVLGLKEGAGKGNPAAAGQPRLQERLAMSVSFVQRNVFPLVAVVGVAHKPRACVQVAVALPPGHRAMRLKKEEERKEYWSEYGKGTLPMDALVCIARMPKKQAQAAGSQQPQPQPLLFGTVVRREAAEMARKHPEIGLVFERGQQAGAARLLSELGRGERLEGEELALVQVSTSFPFIRPVLACLQSMTGVPLAEELVAGRQPGHVTYLQPGAVQEELSYLQSRKLVLDPSQREALQRCLTQRVALVQGPPGTGKTFIGALLCDAIVRRSSETILVVCYTNHALDQFLEALIAKGITSIVRIGSRSKNKALAKYNLRELTSADSNGQRPRLPPVVSRRMWVLKTSEEELDRKAKRLKQLLFHTAGPFRHQDKNTEKQQPQEQQQPGKQSRKGAAGAAGTDAASQQPPPPPPPAGPAVDLWRELEEFLADEHEDAWEQLMGFEIDAGGESRWHEWLRGLPSPTSVRDPGYDDGWQASKAAQKKAAAGSISYNKAEELLFEQAAALRPAVGSGAGSNLSGMGEVSESGDLWRLPLPQRLQLAARWLRELRGRWAAELATSLARFRELQAEIRALHDDRDRAVLSGARVIGVTSTGAAMHKELLGAVGAGVVLVEEAGELLEAHVLTSAGSKTQHLIMIGDHKQLRPKVDCWSLAVQSGCGHDLNVSLFERLVLAGFPHTPLAVQHRMHPQVSALVRPTYPALVDAEAVGRHPPLRGLQPGRRVVFVDHREPELGEKEGGMWGAAAAGQVSKVNPHEVALVREVVRYLLRQGYGAGQLVVLTPYLGQLLELQRELSRDMQVLLDELDLSDLRAAAKPQALEGLAESTGPDKPAAGGKGGKAGGGGGGGSGVRIATIDNYQGEESDVVIASLVRSNDAGSVGFLREPERINVLLSRARHGMLLIGNSHTLRHAKHPEARRHWGRVLDALEAEGGVLPGLPVACQRHGTVALLESPAAFAQHAPDGGCRRPCQAVLKCGHPCTLRCHAYDPDHERVVCGQEVLDVCSRGHSIVRRCSQRKEDSVCTICTEVRQVEVQERLELAKLEKQAEAQRKEMELQRARLQARISQLQQQAAALEEQRRSRQEAVRLELEALQLGKQVELQRVYGAVELADWEREQRQEAAAQMKSLEADARLEAQRRKEEKAMQAQQREEEQRRRQLEKAAQELQNLEEKAQREMQQIVNDKRRLETQAQERRGAAEAKEGGKLHQYRTMSAWKEAVAKAAEAADGGGEGLSALRQQIRASAAGSQEAARDTAGSLDAVFSEPGLGGSLVAYVGADAEEEAAELARSGGSGGSIAKLRRGLALIQERKWLDAYKYFSATIEHQQKQQQQKQESAAAMPQTAEEDDTVDDATAALFAICRVKSGLPAESENKGQAVRARPSATSKGRAGPKSRPLSQKPSQQAAGSSTASGLSLSQAVGHLAAALMAVQQRAGAAGPARDIATVQLQRTADARAAGSALAYLLHPLSGQLPAVLREEALGLLREMAPVLSGPLRPGPSAAAPSSSSKQLQWEARAKSSPALSKLLQLTGLAPVKQAMFQLAAMVDLDKERGRDLGAKQYNVRFYGNPGTGKTTVARMYAELLKELRVLPGAEVVETSGSELLTGGVSKLKEQLGKLEKGGVLFLDEAYQLNPKTNPMGAQVLDYLLPEMENRRGKLVVVLAGYKKQLEELMAHNEGLPSRFVQEFNFPDYSDEELFIIFRDLIASDTDPRFTVADERHLRIAARRLGRQRGMVGFGNARAVRNAYEQAQRRQSARVLSERGAGLQPDPLLLVREDLLGPKQLDVSSCEALRELQGMRGLAEVKQQVADLLGLIRTNAELEEQERPLKAVNLNRIFLGNPGTGKTTVAGLYGRILRDLGLLSKGDVEVRVPADFVGSVLGESEKRTEAILEATKGRVLVIDEAYGLHSAKGTSDPYRVAVIDTLVARVQGVPGDDRCVLLLGYEEQMEAMMREANPGLARRFQMREAWRFQDYGPVDLLAITREAARKRGWELGEAALLAAVEALDQERRKPNFGNAGAVNNLLSTAAVRMEGRLRGLPPARRAAEVPQAEDFLPPRQGGAASDPAGIFGDLIGCREVLSKLREWQATILGCQAVGRDPLQVVELNFRFVGAPGTGKTTVAARVGRLFESLGLLASSELVSCSASDFVTGYANQAAGKTREMFKKAVGGVLFIDEAYRLNPKHGGPYMQEVIDEIVQMLTEPAFMGKMVVILAGYEEQIEELMRVNPGLKSRFSQRLHFPDFTPADAASLLRLQLRRDYGMELAAEAEAQLEGMAAELASAPNWSNGRDVGTWAKRTFAAACSRSFGPQAPAAAAAASGGPGGQAQQQPQQQTGSLDPGVILADLRSALDTLLVDKRGPKPRQQQGRGIPPILRMGASEDGGDGDEGADGGTVPPSQQQPAYQYATATDMATARAPQPQLAPPAVRSEAAPAVAEPPVEQAAATAVAAQEGAAGGKDFGSLSPAFLEAMQETLEALGHDLTSMDAVQELAGDPSLASQLLPYLAVPGVTDVAVLREMVRQWQMMLAKRMEEERELAKKKQRPVWRCAVCGRYGCPVAPYIERYEEF</sequence>
<feature type="domain" description="AAA+ ATPase" evidence="6">
    <location>
        <begin position="554"/>
        <end position="1082"/>
    </location>
</feature>
<feature type="region of interest" description="Disordered" evidence="5">
    <location>
        <begin position="1636"/>
        <end position="1657"/>
    </location>
</feature>
<feature type="region of interest" description="Disordered" evidence="5">
    <location>
        <begin position="2622"/>
        <end position="2646"/>
    </location>
</feature>
<keyword evidence="2" id="KW-0547">Nucleotide-binding</keyword>
<dbReference type="Pfam" id="PF17866">
    <property type="entry name" value="AAA_lid_6"/>
    <property type="match status" value="1"/>
</dbReference>
<feature type="compositionally biased region" description="Pro residues" evidence="5">
    <location>
        <begin position="718"/>
        <end position="727"/>
    </location>
</feature>
<feature type="coiled-coil region" evidence="4">
    <location>
        <begin position="1343"/>
        <end position="1395"/>
    </location>
</feature>
<keyword evidence="4" id="KW-0175">Coiled coil</keyword>
<keyword evidence="8" id="KW-1185">Reference proteome</keyword>
<dbReference type="GO" id="GO:0016887">
    <property type="term" value="F:ATP hydrolysis activity"/>
    <property type="evidence" value="ECO:0007669"/>
    <property type="project" value="InterPro"/>
</dbReference>
<dbReference type="FunFam" id="3.40.50.300:FF:001660">
    <property type="entry name" value="NF-X1 finger and helicase protein, putative"/>
    <property type="match status" value="1"/>
</dbReference>
<comment type="caution">
    <text evidence="7">The sequence shown here is derived from an EMBL/GenBank/DDBJ whole genome shotgun (WGS) entry which is preliminary data.</text>
</comment>
<dbReference type="Pfam" id="PF00004">
    <property type="entry name" value="AAA"/>
    <property type="match status" value="3"/>
</dbReference>
<evidence type="ECO:0000313" key="7">
    <source>
        <dbReference type="EMBL" id="GFR50032.1"/>
    </source>
</evidence>
<dbReference type="GO" id="GO:0005524">
    <property type="term" value="F:ATP binding"/>
    <property type="evidence" value="ECO:0007669"/>
    <property type="project" value="UniProtKB-KW"/>
</dbReference>
<gene>
    <name evidence="7" type="ORF">Agub_g12193</name>
</gene>
<dbReference type="EMBL" id="BMAR01000034">
    <property type="protein sequence ID" value="GFR50032.1"/>
    <property type="molecule type" value="Genomic_DNA"/>
</dbReference>
<evidence type="ECO:0000256" key="1">
    <source>
        <dbReference type="ARBA" id="ARBA00010378"/>
    </source>
</evidence>
<dbReference type="GO" id="GO:0004386">
    <property type="term" value="F:helicase activity"/>
    <property type="evidence" value="ECO:0007669"/>
    <property type="project" value="InterPro"/>
</dbReference>
<dbReference type="CDD" id="cd06008">
    <property type="entry name" value="NF-X1-zinc-finger"/>
    <property type="match status" value="1"/>
</dbReference>
<dbReference type="FunFam" id="1.10.8.60:FF:000160">
    <property type="entry name" value="WGS project CABT00000000 data, contig 2.55"/>
    <property type="match status" value="1"/>
</dbReference>
<feature type="region of interest" description="Disordered" evidence="5">
    <location>
        <begin position="1445"/>
        <end position="1470"/>
    </location>
</feature>
<evidence type="ECO:0000256" key="2">
    <source>
        <dbReference type="ARBA" id="ARBA00022741"/>
    </source>
</evidence>
<feature type="compositionally biased region" description="Gly residues" evidence="5">
    <location>
        <begin position="189"/>
        <end position="198"/>
    </location>
</feature>
<reference evidence="7 8" key="1">
    <citation type="journal article" date="2021" name="Sci. Rep.">
        <title>Genome sequencing of the multicellular alga Astrephomene provides insights into convergent evolution of germ-soma differentiation.</title>
        <authorList>
            <person name="Yamashita S."/>
            <person name="Yamamoto K."/>
            <person name="Matsuzaki R."/>
            <person name="Suzuki S."/>
            <person name="Yamaguchi H."/>
            <person name="Hirooka S."/>
            <person name="Minakuchi Y."/>
            <person name="Miyagishima S."/>
            <person name="Kawachi M."/>
            <person name="Toyoda A."/>
            <person name="Nozaki H."/>
        </authorList>
    </citation>
    <scope>NUCLEOTIDE SEQUENCE [LARGE SCALE GENOMIC DNA]</scope>
    <source>
        <strain evidence="7 8">NIES-4017</strain>
    </source>
</reference>
<dbReference type="InterPro" id="IPR000641">
    <property type="entry name" value="CbxX/CfxQ"/>
</dbReference>
<organism evidence="7 8">
    <name type="scientific">Astrephomene gubernaculifera</name>
    <dbReference type="NCBI Taxonomy" id="47775"/>
    <lineage>
        <taxon>Eukaryota</taxon>
        <taxon>Viridiplantae</taxon>
        <taxon>Chlorophyta</taxon>
        <taxon>core chlorophytes</taxon>
        <taxon>Chlorophyceae</taxon>
        <taxon>CS clade</taxon>
        <taxon>Chlamydomonadales</taxon>
        <taxon>Astrephomenaceae</taxon>
        <taxon>Astrephomene</taxon>
    </lineage>
</organism>